<name>A0AAN8IDI3_TRICO</name>
<feature type="region of interest" description="Disordered" evidence="1">
    <location>
        <begin position="171"/>
        <end position="204"/>
    </location>
</feature>
<keyword evidence="4" id="KW-1185">Reference proteome</keyword>
<evidence type="ECO:0000256" key="2">
    <source>
        <dbReference type="SAM" id="SignalP"/>
    </source>
</evidence>
<evidence type="ECO:0000313" key="3">
    <source>
        <dbReference type="EMBL" id="KAK5965088.1"/>
    </source>
</evidence>
<feature type="signal peptide" evidence="2">
    <location>
        <begin position="1"/>
        <end position="16"/>
    </location>
</feature>
<organism evidence="3 4">
    <name type="scientific">Trichostrongylus colubriformis</name>
    <name type="common">Black scour worm</name>
    <dbReference type="NCBI Taxonomy" id="6319"/>
    <lineage>
        <taxon>Eukaryota</taxon>
        <taxon>Metazoa</taxon>
        <taxon>Ecdysozoa</taxon>
        <taxon>Nematoda</taxon>
        <taxon>Chromadorea</taxon>
        <taxon>Rhabditida</taxon>
        <taxon>Rhabditina</taxon>
        <taxon>Rhabditomorpha</taxon>
        <taxon>Strongyloidea</taxon>
        <taxon>Trichostrongylidae</taxon>
        <taxon>Trichostrongylus</taxon>
    </lineage>
</organism>
<dbReference type="AlphaFoldDB" id="A0AAN8IDI3"/>
<keyword evidence="2" id="KW-0732">Signal</keyword>
<feature type="compositionally biased region" description="Low complexity" evidence="1">
    <location>
        <begin position="181"/>
        <end position="199"/>
    </location>
</feature>
<sequence>MLSYLILLAVAVTIRADGYGAPLRGSISPAAAPYGAPYSSNQVVALPQQATQQQQVMQPQPLIQPQQVMQQYQPYTTSFTQQPIPIGAQQVGLPMGYSMYSNMPQQQNQNPFQIYERPPVSSPVYVNYPQGMIIQPQQPQQPQQHALQQQQTSNINHQQTAALPTAGTAFLTSSGYGNQPSTSSTSSTGPYFTSTTSTSAEIGVEEKGTTLSANAGLTPAIAPSVDPWASLSASIAAKKIETRKKKNSDGI</sequence>
<feature type="compositionally biased region" description="Polar residues" evidence="1">
    <location>
        <begin position="171"/>
        <end position="180"/>
    </location>
</feature>
<protein>
    <submittedName>
        <fullName evidence="3">Uncharacterized protein</fullName>
    </submittedName>
</protein>
<accession>A0AAN8IDI3</accession>
<dbReference type="EMBL" id="WIXE01025007">
    <property type="protein sequence ID" value="KAK5965088.1"/>
    <property type="molecule type" value="Genomic_DNA"/>
</dbReference>
<evidence type="ECO:0000256" key="1">
    <source>
        <dbReference type="SAM" id="MobiDB-lite"/>
    </source>
</evidence>
<proteinExistence type="predicted"/>
<feature type="region of interest" description="Disordered" evidence="1">
    <location>
        <begin position="136"/>
        <end position="157"/>
    </location>
</feature>
<evidence type="ECO:0000313" key="4">
    <source>
        <dbReference type="Proteomes" id="UP001331761"/>
    </source>
</evidence>
<gene>
    <name evidence="3" type="ORF">GCK32_003889</name>
</gene>
<reference evidence="3 4" key="1">
    <citation type="submission" date="2019-10" db="EMBL/GenBank/DDBJ databases">
        <title>Assembly and Annotation for the nematode Trichostrongylus colubriformis.</title>
        <authorList>
            <person name="Martin J."/>
        </authorList>
    </citation>
    <scope>NUCLEOTIDE SEQUENCE [LARGE SCALE GENOMIC DNA]</scope>
    <source>
        <strain evidence="3">G859</strain>
        <tissue evidence="3">Whole worm</tissue>
    </source>
</reference>
<comment type="caution">
    <text evidence="3">The sequence shown here is derived from an EMBL/GenBank/DDBJ whole genome shotgun (WGS) entry which is preliminary data.</text>
</comment>
<feature type="chain" id="PRO_5042836859" evidence="2">
    <location>
        <begin position="17"/>
        <end position="251"/>
    </location>
</feature>
<dbReference type="Proteomes" id="UP001331761">
    <property type="component" value="Unassembled WGS sequence"/>
</dbReference>